<dbReference type="EMBL" id="NGJU01000007">
    <property type="protein sequence ID" value="RST96403.1"/>
    <property type="molecule type" value="Genomic_DNA"/>
</dbReference>
<feature type="transmembrane region" description="Helical" evidence="6">
    <location>
        <begin position="192"/>
        <end position="212"/>
    </location>
</feature>
<dbReference type="Proteomes" id="UP000287239">
    <property type="component" value="Unassembled WGS sequence"/>
</dbReference>
<evidence type="ECO:0000256" key="1">
    <source>
        <dbReference type="ARBA" id="ARBA00004651"/>
    </source>
</evidence>
<feature type="transmembrane region" description="Helical" evidence="6">
    <location>
        <begin position="72"/>
        <end position="90"/>
    </location>
</feature>
<evidence type="ECO:0000256" key="3">
    <source>
        <dbReference type="ARBA" id="ARBA00022692"/>
    </source>
</evidence>
<evidence type="ECO:0000256" key="4">
    <source>
        <dbReference type="ARBA" id="ARBA00022989"/>
    </source>
</evidence>
<dbReference type="GO" id="GO:0005886">
    <property type="term" value="C:plasma membrane"/>
    <property type="evidence" value="ECO:0007669"/>
    <property type="project" value="UniProtKB-SubCell"/>
</dbReference>
<evidence type="ECO:0000256" key="5">
    <source>
        <dbReference type="ARBA" id="ARBA00023136"/>
    </source>
</evidence>
<comment type="caution">
    <text evidence="7">The sequence shown here is derived from an EMBL/GenBank/DDBJ whole genome shotgun (WGS) entry which is preliminary data.</text>
</comment>
<feature type="transmembrane region" description="Helical" evidence="6">
    <location>
        <begin position="251"/>
        <end position="270"/>
    </location>
</feature>
<feature type="transmembrane region" description="Helical" evidence="6">
    <location>
        <begin position="276"/>
        <end position="292"/>
    </location>
</feature>
<dbReference type="InterPro" id="IPR001851">
    <property type="entry name" value="ABC_transp_permease"/>
</dbReference>
<keyword evidence="8" id="KW-1185">Reference proteome</keyword>
<feature type="transmembrane region" description="Helical" evidence="6">
    <location>
        <begin position="142"/>
        <end position="162"/>
    </location>
</feature>
<protein>
    <submittedName>
        <fullName evidence="7">ABC transporter permease</fullName>
    </submittedName>
</protein>
<dbReference type="OrthoDB" id="9778389at2"/>
<keyword evidence="3 6" id="KW-0812">Transmembrane</keyword>
<keyword evidence="2" id="KW-1003">Cell membrane</keyword>
<feature type="transmembrane region" description="Helical" evidence="6">
    <location>
        <begin position="14"/>
        <end position="36"/>
    </location>
</feature>
<accession>A0A429ZRU8</accession>
<keyword evidence="5 6" id="KW-0472">Membrane</keyword>
<dbReference type="AlphaFoldDB" id="A0A429ZRU8"/>
<evidence type="ECO:0000256" key="6">
    <source>
        <dbReference type="SAM" id="Phobius"/>
    </source>
</evidence>
<dbReference type="Pfam" id="PF02653">
    <property type="entry name" value="BPD_transp_2"/>
    <property type="match status" value="1"/>
</dbReference>
<sequence length="313" mass="33091">METIVSIFLNLPSIFLSSLSQGLLWALLAIGVFITYRILDVADLTTEGTFPLGGAIAATAIVNGLPPVVGTLLGFIGGMLAGLVSGLLHTKLKIPPLLAGIITMTGLYSLNSRIMSGPNVSLIGEQRIFTWFETLGLSKNNAVILVGCLIVLVLILSLFIFFRTEIGLSIIATGDNPDMSQANGINTNTTKILGYMLANGCIALSGALLAQNNGFADLNAGVGTIVIGLASIIISEVLFASQPLLFRMGSIVLGAIIYRFILAIILEFPIEANDNKLFSALILILCLSLPLIKKKFQGKKRQGGHINGNHSAN</sequence>
<dbReference type="GeneID" id="98567859"/>
<name>A0A429ZRU8_9ENTE</name>
<proteinExistence type="predicted"/>
<evidence type="ECO:0000313" key="8">
    <source>
        <dbReference type="Proteomes" id="UP000287239"/>
    </source>
</evidence>
<feature type="transmembrane region" description="Helical" evidence="6">
    <location>
        <begin position="218"/>
        <end position="239"/>
    </location>
</feature>
<comment type="subcellular location">
    <subcellularLocation>
        <location evidence="1">Cell membrane</location>
        <topology evidence="1">Multi-pass membrane protein</topology>
    </subcellularLocation>
</comment>
<gene>
    <name evidence="7" type="ORF">CBF35_05705</name>
</gene>
<dbReference type="GO" id="GO:0022857">
    <property type="term" value="F:transmembrane transporter activity"/>
    <property type="evidence" value="ECO:0007669"/>
    <property type="project" value="InterPro"/>
</dbReference>
<dbReference type="PANTHER" id="PTHR32196:SF69">
    <property type="entry name" value="BRANCHED-CHAIN AMINO ACID TRANSPORT SYSTEM, PERMEASE PROTEIN"/>
    <property type="match status" value="1"/>
</dbReference>
<keyword evidence="4 6" id="KW-1133">Transmembrane helix</keyword>
<feature type="transmembrane region" description="Helical" evidence="6">
    <location>
        <begin position="97"/>
        <end position="115"/>
    </location>
</feature>
<reference evidence="7 8" key="1">
    <citation type="submission" date="2017-05" db="EMBL/GenBank/DDBJ databases">
        <title>Vagococcus spp. assemblies.</title>
        <authorList>
            <person name="Gulvik C.A."/>
        </authorList>
    </citation>
    <scope>NUCLEOTIDE SEQUENCE [LARGE SCALE GENOMIC DNA]</scope>
    <source>
        <strain evidence="7 8">NCFB 2777</strain>
    </source>
</reference>
<evidence type="ECO:0000256" key="2">
    <source>
        <dbReference type="ARBA" id="ARBA00022475"/>
    </source>
</evidence>
<dbReference type="PANTHER" id="PTHR32196">
    <property type="entry name" value="ABC TRANSPORTER PERMEASE PROTEIN YPHD-RELATED-RELATED"/>
    <property type="match status" value="1"/>
</dbReference>
<organism evidence="7 8">
    <name type="scientific">Vagococcus salmoninarum</name>
    <dbReference type="NCBI Taxonomy" id="2739"/>
    <lineage>
        <taxon>Bacteria</taxon>
        <taxon>Bacillati</taxon>
        <taxon>Bacillota</taxon>
        <taxon>Bacilli</taxon>
        <taxon>Lactobacillales</taxon>
        <taxon>Enterococcaceae</taxon>
        <taxon>Vagococcus</taxon>
    </lineage>
</organism>
<dbReference type="RefSeq" id="WP_126779008.1">
    <property type="nucleotide sequence ID" value="NZ_CAUQJP010000014.1"/>
</dbReference>
<dbReference type="CDD" id="cd06574">
    <property type="entry name" value="TM_PBP1_branched-chain-AA_like"/>
    <property type="match status" value="1"/>
</dbReference>
<evidence type="ECO:0000313" key="7">
    <source>
        <dbReference type="EMBL" id="RST96403.1"/>
    </source>
</evidence>